<reference evidence="1 2" key="1">
    <citation type="submission" date="2018-06" db="EMBL/GenBank/DDBJ databases">
        <title>Genomic Encyclopedia of Type Strains, Phase III (KMG-III): the genomes of soil and plant-associated and newly described type strains.</title>
        <authorList>
            <person name="Whitman W."/>
        </authorList>
    </citation>
    <scope>NUCLEOTIDE SEQUENCE [LARGE SCALE GENOMIC DNA]</scope>
    <source>
        <strain evidence="1 2">CGMCC 1.8979</strain>
    </source>
</reference>
<gene>
    <name evidence="1" type="ORF">B0I26_11171</name>
</gene>
<dbReference type="Proteomes" id="UP000248555">
    <property type="component" value="Unassembled WGS sequence"/>
</dbReference>
<accession>A0A327YB63</accession>
<name>A0A327YB63_9BACL</name>
<protein>
    <submittedName>
        <fullName evidence="1">Fur-regulated basic protein A</fullName>
    </submittedName>
</protein>
<sequence length="58" mass="6936">MGNLFQKAIAKQKQFYIYELIKTGMFTDISSLTQWTVKELRHEYERNVLQRKKKKIGG</sequence>
<dbReference type="InterPro" id="IPR025072">
    <property type="entry name" value="Fur_reg_FbpA"/>
</dbReference>
<dbReference type="AlphaFoldDB" id="A0A327YB63"/>
<proteinExistence type="predicted"/>
<dbReference type="Pfam" id="PF13076">
    <property type="entry name" value="Fur_reg_FbpA"/>
    <property type="match status" value="1"/>
</dbReference>
<dbReference type="OrthoDB" id="2972563at2"/>
<evidence type="ECO:0000313" key="1">
    <source>
        <dbReference type="EMBL" id="RAK18253.1"/>
    </source>
</evidence>
<evidence type="ECO:0000313" key="2">
    <source>
        <dbReference type="Proteomes" id="UP000248555"/>
    </source>
</evidence>
<comment type="caution">
    <text evidence="1">The sequence shown here is derived from an EMBL/GenBank/DDBJ whole genome shotgun (WGS) entry which is preliminary data.</text>
</comment>
<keyword evidence="2" id="KW-1185">Reference proteome</keyword>
<organism evidence="1 2">
    <name type="scientific">Paranoxybacillus vitaminiphilus</name>
    <dbReference type="NCBI Taxonomy" id="581036"/>
    <lineage>
        <taxon>Bacteria</taxon>
        <taxon>Bacillati</taxon>
        <taxon>Bacillota</taxon>
        <taxon>Bacilli</taxon>
        <taxon>Bacillales</taxon>
        <taxon>Anoxybacillaceae</taxon>
        <taxon>Paranoxybacillus</taxon>
    </lineage>
</organism>
<dbReference type="EMBL" id="QLMH01000011">
    <property type="protein sequence ID" value="RAK18253.1"/>
    <property type="molecule type" value="Genomic_DNA"/>
</dbReference>